<name>A0A7Y9LS06_9MICC</name>
<dbReference type="Pfam" id="PF00067">
    <property type="entry name" value="p450"/>
    <property type="match status" value="1"/>
</dbReference>
<dbReference type="SUPFAM" id="SSF48264">
    <property type="entry name" value="Cytochrome P450"/>
    <property type="match status" value="1"/>
</dbReference>
<dbReference type="CDD" id="cd00302">
    <property type="entry name" value="cytochrome_P450"/>
    <property type="match status" value="1"/>
</dbReference>
<evidence type="ECO:0000256" key="1">
    <source>
        <dbReference type="ARBA" id="ARBA00010617"/>
    </source>
</evidence>
<reference evidence="3 4" key="1">
    <citation type="submission" date="2020-07" db="EMBL/GenBank/DDBJ databases">
        <title>Sequencing the genomes of 1000 actinobacteria strains.</title>
        <authorList>
            <person name="Klenk H.-P."/>
        </authorList>
    </citation>
    <scope>NUCLEOTIDE SEQUENCE [LARGE SCALE GENOMIC DNA]</scope>
    <source>
        <strain evidence="3 4">DSM 102047</strain>
    </source>
</reference>
<keyword evidence="2" id="KW-0560">Oxidoreductase</keyword>
<evidence type="ECO:0000313" key="4">
    <source>
        <dbReference type="Proteomes" id="UP000521748"/>
    </source>
</evidence>
<dbReference type="Proteomes" id="UP000521748">
    <property type="component" value="Unassembled WGS sequence"/>
</dbReference>
<keyword evidence="2" id="KW-0479">Metal-binding</keyword>
<dbReference type="RefSeq" id="WP_179388282.1">
    <property type="nucleotide sequence ID" value="NZ_JACBYQ010000001.1"/>
</dbReference>
<gene>
    <name evidence="3" type="ORF">FHU41_000752</name>
</gene>
<dbReference type="PROSITE" id="PS00086">
    <property type="entry name" value="CYTOCHROME_P450"/>
    <property type="match status" value="1"/>
</dbReference>
<accession>A0A7Y9LS06</accession>
<evidence type="ECO:0000313" key="3">
    <source>
        <dbReference type="EMBL" id="NYE94531.1"/>
    </source>
</evidence>
<dbReference type="GO" id="GO:0005506">
    <property type="term" value="F:iron ion binding"/>
    <property type="evidence" value="ECO:0007669"/>
    <property type="project" value="InterPro"/>
</dbReference>
<protein>
    <submittedName>
        <fullName evidence="3">Cytochrome P450</fullName>
    </submittedName>
</protein>
<keyword evidence="2" id="KW-0503">Monooxygenase</keyword>
<proteinExistence type="inferred from homology"/>
<keyword evidence="2" id="KW-0408">Iron</keyword>
<dbReference type="PANTHER" id="PTHR46696">
    <property type="entry name" value="P450, PUTATIVE (EUROFUNG)-RELATED"/>
    <property type="match status" value="1"/>
</dbReference>
<keyword evidence="2" id="KW-0349">Heme</keyword>
<comment type="similarity">
    <text evidence="1 2">Belongs to the cytochrome P450 family.</text>
</comment>
<dbReference type="AlphaFoldDB" id="A0A7Y9LS06"/>
<comment type="caution">
    <text evidence="3">The sequence shown here is derived from an EMBL/GenBank/DDBJ whole genome shotgun (WGS) entry which is preliminary data.</text>
</comment>
<dbReference type="InterPro" id="IPR002397">
    <property type="entry name" value="Cyt_P450_B"/>
</dbReference>
<evidence type="ECO:0000256" key="2">
    <source>
        <dbReference type="RuleBase" id="RU000461"/>
    </source>
</evidence>
<dbReference type="PANTHER" id="PTHR46696:SF1">
    <property type="entry name" value="CYTOCHROME P450 YJIB-RELATED"/>
    <property type="match status" value="1"/>
</dbReference>
<dbReference type="Gene3D" id="1.10.630.10">
    <property type="entry name" value="Cytochrome P450"/>
    <property type="match status" value="1"/>
</dbReference>
<organism evidence="3 4">
    <name type="scientific">Psychromicrobium silvestre</name>
    <dbReference type="NCBI Taxonomy" id="1645614"/>
    <lineage>
        <taxon>Bacteria</taxon>
        <taxon>Bacillati</taxon>
        <taxon>Actinomycetota</taxon>
        <taxon>Actinomycetes</taxon>
        <taxon>Micrococcales</taxon>
        <taxon>Micrococcaceae</taxon>
        <taxon>Psychromicrobium</taxon>
    </lineage>
</organism>
<sequence length="405" mass="44153">MTPSARGPAVERSASNSARLAARWESRVQRSAHPLVYPALRAVPGPLLRVPGLGVLVRDPELVREALMRPEVFAKNGPGTSSDLWTPVLGEKVLLNMSGQDHQLLRRKLSPLFTPGFVDVLSRKSLSSPLAELGEKLASGEPVDLVQQAHLFSSVVISQLVGLPAEQIHNDRLYQSIHEISGTVSLRKLSLAEGEVIAARRIMGDLSEHATLAYRNGDPDTVPGRMRELGLSEEEALGAVGAFALTGTETLTAYLPRLIALLIDSGWLPRLARDRSLLEPAIAEGLRVTTPVLVMLRRVRTAAQLGKHHFDAGERLILLGFRINHAAGRFNPVANPSAKLKQLWFGAGAHFCLGAPLAMAQIRLVLETLLDVAEELGPESTLRIRSRQTARKVLIPAYRQLRVSR</sequence>
<keyword evidence="4" id="KW-1185">Reference proteome</keyword>
<dbReference type="PRINTS" id="PR00359">
    <property type="entry name" value="BP450"/>
</dbReference>
<dbReference type="InterPro" id="IPR017972">
    <property type="entry name" value="Cyt_P450_CS"/>
</dbReference>
<dbReference type="GO" id="GO:0004497">
    <property type="term" value="F:monooxygenase activity"/>
    <property type="evidence" value="ECO:0007669"/>
    <property type="project" value="UniProtKB-KW"/>
</dbReference>
<dbReference type="EMBL" id="JACBYQ010000001">
    <property type="protein sequence ID" value="NYE94531.1"/>
    <property type="molecule type" value="Genomic_DNA"/>
</dbReference>
<dbReference type="GO" id="GO:0020037">
    <property type="term" value="F:heme binding"/>
    <property type="evidence" value="ECO:0007669"/>
    <property type="project" value="InterPro"/>
</dbReference>
<dbReference type="InterPro" id="IPR001128">
    <property type="entry name" value="Cyt_P450"/>
</dbReference>
<dbReference type="GO" id="GO:0016705">
    <property type="term" value="F:oxidoreductase activity, acting on paired donors, with incorporation or reduction of molecular oxygen"/>
    <property type="evidence" value="ECO:0007669"/>
    <property type="project" value="InterPro"/>
</dbReference>
<dbReference type="InterPro" id="IPR036396">
    <property type="entry name" value="Cyt_P450_sf"/>
</dbReference>